<feature type="region of interest" description="Disordered" evidence="1">
    <location>
        <begin position="55"/>
        <end position="79"/>
    </location>
</feature>
<reference evidence="2 3" key="1">
    <citation type="journal article" date="2018" name="IMA Fungus">
        <title>IMA Genome-F 10: Nine draft genome sequences of Claviceps purpurea s.lat., including C. arundinis, C. humidiphila, and C. cf. spartinae, pseudomolecules for the pitch canker pathogen Fusarium circinatum, draft genome of Davidsoniella eucalypti, Grosmannia galeiformis, Quambalaria eucalypti, and Teratosphaeria destructans.</title>
        <authorList>
            <person name="Wingfield B.D."/>
            <person name="Liu M."/>
            <person name="Nguyen H.D."/>
            <person name="Lane F.A."/>
            <person name="Morgan S.W."/>
            <person name="De Vos L."/>
            <person name="Wilken P.M."/>
            <person name="Duong T.A."/>
            <person name="Aylward J."/>
            <person name="Coetzee M.P."/>
            <person name="Dadej K."/>
            <person name="De Beer Z.W."/>
            <person name="Findlay W."/>
            <person name="Havenga M."/>
            <person name="Kolarik M."/>
            <person name="Menzies J.G."/>
            <person name="Naidoo K."/>
            <person name="Pochopski O."/>
            <person name="Shoukouhi P."/>
            <person name="Santana Q.C."/>
            <person name="Seifert K.A."/>
            <person name="Soal N."/>
            <person name="Steenkamp E.T."/>
            <person name="Tatham C.T."/>
            <person name="van der Nest M.A."/>
            <person name="Wingfield M.J."/>
        </authorList>
    </citation>
    <scope>NUCLEOTIDE SEQUENCE [LARGE SCALE GENOMIC DNA]</scope>
    <source>
        <strain evidence="2">CMW44962</strain>
    </source>
</reference>
<accession>A0A9W7SLV9</accession>
<reference evidence="2 3" key="2">
    <citation type="journal article" date="2021" name="Curr. Genet.">
        <title>Genetic response to nitrogen starvation in the aggressive Eucalyptus foliar pathogen Teratosphaeria destructans.</title>
        <authorList>
            <person name="Havenga M."/>
            <person name="Wingfield B.D."/>
            <person name="Wingfield M.J."/>
            <person name="Dreyer L.L."/>
            <person name="Roets F."/>
            <person name="Aylward J."/>
        </authorList>
    </citation>
    <scope>NUCLEOTIDE SEQUENCE [LARGE SCALE GENOMIC DNA]</scope>
    <source>
        <strain evidence="2">CMW44962</strain>
    </source>
</reference>
<organism evidence="2 3">
    <name type="scientific">Teratosphaeria destructans</name>
    <dbReference type="NCBI Taxonomy" id="418781"/>
    <lineage>
        <taxon>Eukaryota</taxon>
        <taxon>Fungi</taxon>
        <taxon>Dikarya</taxon>
        <taxon>Ascomycota</taxon>
        <taxon>Pezizomycotina</taxon>
        <taxon>Dothideomycetes</taxon>
        <taxon>Dothideomycetidae</taxon>
        <taxon>Mycosphaerellales</taxon>
        <taxon>Teratosphaeriaceae</taxon>
        <taxon>Teratosphaeria</taxon>
    </lineage>
</organism>
<evidence type="ECO:0000313" key="2">
    <source>
        <dbReference type="EMBL" id="KAH9822778.1"/>
    </source>
</evidence>
<comment type="caution">
    <text evidence="2">The sequence shown here is derived from an EMBL/GenBank/DDBJ whole genome shotgun (WGS) entry which is preliminary data.</text>
</comment>
<proteinExistence type="predicted"/>
<protein>
    <submittedName>
        <fullName evidence="2">Uncharacterized protein</fullName>
    </submittedName>
</protein>
<evidence type="ECO:0000313" key="3">
    <source>
        <dbReference type="Proteomes" id="UP001138500"/>
    </source>
</evidence>
<gene>
    <name evidence="2" type="ORF">Tdes44962_MAKER10280</name>
</gene>
<dbReference type="Proteomes" id="UP001138500">
    <property type="component" value="Unassembled WGS sequence"/>
</dbReference>
<dbReference type="AlphaFoldDB" id="A0A9W7SLV9"/>
<evidence type="ECO:0000256" key="1">
    <source>
        <dbReference type="SAM" id="MobiDB-lite"/>
    </source>
</evidence>
<keyword evidence="3" id="KW-1185">Reference proteome</keyword>
<sequence length="126" mass="13391">MSCWNMPSLGAGNQPDEFRRRFYIFRHLVASRLDRPDTALMRVVRVFRMPSSESMADAGKTHDLGVADEAPGGGEASGLTIPSMLPAVTSFSAMIIEAFDPAACGPSRTGVSAAILEEPSSSSASR</sequence>
<name>A0A9W7SLV9_9PEZI</name>
<dbReference type="EMBL" id="RIBY02002211">
    <property type="protein sequence ID" value="KAH9822778.1"/>
    <property type="molecule type" value="Genomic_DNA"/>
</dbReference>